<sequence length="224" mass="23697">MTADDDVLDVRGAEHPHLPSSRFGSQTCLNAQLPAVTTESTPEDKASTHTCQSHSSDHAFVGQSITRAAGAHGSVPPIEGAQGSTAPPNILASPLSPLSTETQLSHDLHRTASACPVCTYRNCSLLRFCEMCESPLPHDASACGDGDSDRTARAHAHSARPHGGKRRHAQLVERSAPARKGTHKRARTAPSAAHAMLDVRSQPKSSHSGLQQGDIRAYLQASKV</sequence>
<feature type="compositionally biased region" description="Polar residues" evidence="1">
    <location>
        <begin position="202"/>
        <end position="211"/>
    </location>
</feature>
<feature type="compositionally biased region" description="Basic residues" evidence="1">
    <location>
        <begin position="153"/>
        <end position="169"/>
    </location>
</feature>
<evidence type="ECO:0000313" key="2">
    <source>
        <dbReference type="EMBL" id="CAE0785527.1"/>
    </source>
</evidence>
<evidence type="ECO:0008006" key="3">
    <source>
        <dbReference type="Google" id="ProtNLM"/>
    </source>
</evidence>
<dbReference type="EMBL" id="HBIZ01061677">
    <property type="protein sequence ID" value="CAE0785527.1"/>
    <property type="molecule type" value="Transcribed_RNA"/>
</dbReference>
<gene>
    <name evidence="2" type="ORF">PCAR00345_LOCUS38235</name>
</gene>
<reference evidence="2" key="1">
    <citation type="submission" date="2021-01" db="EMBL/GenBank/DDBJ databases">
        <authorList>
            <person name="Corre E."/>
            <person name="Pelletier E."/>
            <person name="Niang G."/>
            <person name="Scheremetjew M."/>
            <person name="Finn R."/>
            <person name="Kale V."/>
            <person name="Holt S."/>
            <person name="Cochrane G."/>
            <person name="Meng A."/>
            <person name="Brown T."/>
            <person name="Cohen L."/>
        </authorList>
    </citation>
    <scope>NUCLEOTIDE SEQUENCE</scope>
    <source>
        <strain evidence="2">CCMP645</strain>
    </source>
</reference>
<feature type="compositionally biased region" description="Basic and acidic residues" evidence="1">
    <location>
        <begin position="8"/>
        <end position="17"/>
    </location>
</feature>
<feature type="region of interest" description="Disordered" evidence="1">
    <location>
        <begin position="70"/>
        <end position="96"/>
    </location>
</feature>
<proteinExistence type="predicted"/>
<feature type="region of interest" description="Disordered" evidence="1">
    <location>
        <begin position="1"/>
        <end position="26"/>
    </location>
</feature>
<accession>A0A7S4FBM7</accession>
<feature type="region of interest" description="Disordered" evidence="1">
    <location>
        <begin position="141"/>
        <end position="224"/>
    </location>
</feature>
<dbReference type="AlphaFoldDB" id="A0A7S4FBM7"/>
<organism evidence="2">
    <name type="scientific">Chrysotila carterae</name>
    <name type="common">Marine alga</name>
    <name type="synonym">Syracosphaera carterae</name>
    <dbReference type="NCBI Taxonomy" id="13221"/>
    <lineage>
        <taxon>Eukaryota</taxon>
        <taxon>Haptista</taxon>
        <taxon>Haptophyta</taxon>
        <taxon>Prymnesiophyceae</taxon>
        <taxon>Isochrysidales</taxon>
        <taxon>Isochrysidaceae</taxon>
        <taxon>Chrysotila</taxon>
    </lineage>
</organism>
<evidence type="ECO:0000256" key="1">
    <source>
        <dbReference type="SAM" id="MobiDB-lite"/>
    </source>
</evidence>
<name>A0A7S4FBM7_CHRCT</name>
<protein>
    <recommendedName>
        <fullName evidence="3">RanBP2-type domain-containing protein</fullName>
    </recommendedName>
</protein>